<reference evidence="7" key="1">
    <citation type="submission" date="2020-11" db="EMBL/GenBank/DDBJ databases">
        <authorList>
            <person name="Tran Van P."/>
        </authorList>
    </citation>
    <scope>NUCLEOTIDE SEQUENCE</scope>
</reference>
<accession>A0A7R9A064</accession>
<feature type="non-terminal residue" evidence="7">
    <location>
        <position position="1"/>
    </location>
</feature>
<dbReference type="PANTHER" id="PTHR12011">
    <property type="entry name" value="ADHESION G-PROTEIN COUPLED RECEPTOR"/>
    <property type="match status" value="1"/>
</dbReference>
<evidence type="ECO:0000256" key="3">
    <source>
        <dbReference type="ARBA" id="ARBA00022989"/>
    </source>
</evidence>
<proteinExistence type="predicted"/>
<name>A0A7R9A064_9CRUS</name>
<evidence type="ECO:0000256" key="1">
    <source>
        <dbReference type="ARBA" id="ARBA00004370"/>
    </source>
</evidence>
<evidence type="ECO:0000259" key="6">
    <source>
        <dbReference type="PROSITE" id="PS50221"/>
    </source>
</evidence>
<keyword evidence="4" id="KW-0472">Membrane</keyword>
<dbReference type="GO" id="GO:0005886">
    <property type="term" value="C:plasma membrane"/>
    <property type="evidence" value="ECO:0007669"/>
    <property type="project" value="TreeGrafter"/>
</dbReference>
<dbReference type="EMBL" id="OB701400">
    <property type="protein sequence ID" value="CAD7238432.1"/>
    <property type="molecule type" value="Genomic_DNA"/>
</dbReference>
<dbReference type="InterPro" id="IPR000203">
    <property type="entry name" value="GPS"/>
</dbReference>
<protein>
    <recommendedName>
        <fullName evidence="6">GAIN-B domain-containing protein</fullName>
    </recommendedName>
</protein>
<evidence type="ECO:0000313" key="7">
    <source>
        <dbReference type="EMBL" id="CAD7238432.1"/>
    </source>
</evidence>
<dbReference type="Gene3D" id="2.60.220.50">
    <property type="match status" value="1"/>
</dbReference>
<gene>
    <name evidence="7" type="ORF">CTOB1V02_LOCUS16247</name>
</gene>
<evidence type="ECO:0000256" key="4">
    <source>
        <dbReference type="ARBA" id="ARBA00023136"/>
    </source>
</evidence>
<evidence type="ECO:0000256" key="5">
    <source>
        <dbReference type="ARBA" id="ARBA00023157"/>
    </source>
</evidence>
<dbReference type="OrthoDB" id="1100386at2759"/>
<dbReference type="InterPro" id="IPR057244">
    <property type="entry name" value="GAIN_B"/>
</dbReference>
<dbReference type="InterPro" id="IPR046338">
    <property type="entry name" value="GAIN_dom_sf"/>
</dbReference>
<organism evidence="7">
    <name type="scientific">Cyprideis torosa</name>
    <dbReference type="NCBI Taxonomy" id="163714"/>
    <lineage>
        <taxon>Eukaryota</taxon>
        <taxon>Metazoa</taxon>
        <taxon>Ecdysozoa</taxon>
        <taxon>Arthropoda</taxon>
        <taxon>Crustacea</taxon>
        <taxon>Oligostraca</taxon>
        <taxon>Ostracoda</taxon>
        <taxon>Podocopa</taxon>
        <taxon>Podocopida</taxon>
        <taxon>Cytherocopina</taxon>
        <taxon>Cytheroidea</taxon>
        <taxon>Cytherideidae</taxon>
        <taxon>Cyprideis</taxon>
    </lineage>
</organism>
<dbReference type="Pfam" id="PF01825">
    <property type="entry name" value="GPS"/>
    <property type="match status" value="1"/>
</dbReference>
<keyword evidence="2" id="KW-0812">Transmembrane</keyword>
<dbReference type="PANTHER" id="PTHR12011:SF347">
    <property type="entry name" value="FI21270P1-RELATED"/>
    <property type="match status" value="1"/>
</dbReference>
<keyword evidence="5" id="KW-1015">Disulfide bond</keyword>
<keyword evidence="3" id="KW-1133">Transmembrane helix</keyword>
<comment type="subcellular location">
    <subcellularLocation>
        <location evidence="1">Membrane</location>
    </subcellularLocation>
</comment>
<sequence>MMPYNRIDSKVVSIHLGGCEIDYTILRQPGNQIICRFVHKIPEKAKTTREPLFHPEEEDFKIMIRRCARWNPDIDKFGSWDKSGCFVESTNPEETVCKCSEFGMLAVLAEKIEAHQVARDELWLQIFKYLGYVLSALALTFFIGVIAANRYDHLPKGALGPIPSDEDANGDRLFRWEHVRRLNRPVRDDRHTCTAFSVIIHYFYTAMGIWLALEC</sequence>
<feature type="domain" description="GAIN-B" evidence="6">
    <location>
        <begin position="1"/>
        <end position="115"/>
    </location>
</feature>
<dbReference type="PROSITE" id="PS50221">
    <property type="entry name" value="GAIN_B"/>
    <property type="match status" value="1"/>
</dbReference>
<evidence type="ECO:0000256" key="2">
    <source>
        <dbReference type="ARBA" id="ARBA00022692"/>
    </source>
</evidence>
<dbReference type="AlphaFoldDB" id="A0A7R9A064"/>